<dbReference type="EMBL" id="SWLB01000014">
    <property type="protein sequence ID" value="KAF3330232.1"/>
    <property type="molecule type" value="Genomic_DNA"/>
</dbReference>
<organism evidence="1 2">
    <name type="scientific">Carex littledalei</name>
    <dbReference type="NCBI Taxonomy" id="544730"/>
    <lineage>
        <taxon>Eukaryota</taxon>
        <taxon>Viridiplantae</taxon>
        <taxon>Streptophyta</taxon>
        <taxon>Embryophyta</taxon>
        <taxon>Tracheophyta</taxon>
        <taxon>Spermatophyta</taxon>
        <taxon>Magnoliopsida</taxon>
        <taxon>Liliopsida</taxon>
        <taxon>Poales</taxon>
        <taxon>Cyperaceae</taxon>
        <taxon>Cyperoideae</taxon>
        <taxon>Cariceae</taxon>
        <taxon>Carex</taxon>
        <taxon>Carex subgen. Euthyceras</taxon>
    </lineage>
</organism>
<dbReference type="PANTHER" id="PTHR37604">
    <property type="entry name" value="TRANSCRIPTION INITIATION FACTOR TFIID SUBUNIT"/>
    <property type="match status" value="1"/>
</dbReference>
<evidence type="ECO:0000313" key="1">
    <source>
        <dbReference type="EMBL" id="KAF3330232.1"/>
    </source>
</evidence>
<dbReference type="GO" id="GO:0046982">
    <property type="term" value="F:protein heterodimerization activity"/>
    <property type="evidence" value="ECO:0007669"/>
    <property type="project" value="InterPro"/>
</dbReference>
<evidence type="ECO:0000313" key="2">
    <source>
        <dbReference type="Proteomes" id="UP000623129"/>
    </source>
</evidence>
<dbReference type="Proteomes" id="UP000623129">
    <property type="component" value="Unassembled WGS sequence"/>
</dbReference>
<gene>
    <name evidence="1" type="ORF">FCM35_KLT05563</name>
</gene>
<evidence type="ECO:0008006" key="3">
    <source>
        <dbReference type="Google" id="ProtNLM"/>
    </source>
</evidence>
<reference evidence="1" key="1">
    <citation type="submission" date="2020-01" db="EMBL/GenBank/DDBJ databases">
        <title>Genome sequence of Kobresia littledalei, the first chromosome-level genome in the family Cyperaceae.</title>
        <authorList>
            <person name="Qu G."/>
        </authorList>
    </citation>
    <scope>NUCLEOTIDE SEQUENCE</scope>
    <source>
        <strain evidence="1">C.B.Clarke</strain>
        <tissue evidence="1">Leaf</tissue>
    </source>
</reference>
<dbReference type="OrthoDB" id="1906016at2759"/>
<proteinExistence type="predicted"/>
<dbReference type="PANTHER" id="PTHR37604:SF1">
    <property type="entry name" value="TRANSCRIPTION INITIATION FACTOR TFIID SUBUNIT"/>
    <property type="match status" value="1"/>
</dbReference>
<sequence length="587" mass="66271">MASALLGEDGRGYDLARRLDACGAWRAWLGDADYLQFSHALSSPAAWDSFLFPRAGAVAGSVHSAPGRTQIQLQLQLQLQLRARALLYDKASAALFLSHPHSINDINPNFLQLHGDDVYFSLDEEKEDGSQFQSQSAFNARHSESDNLAKWPSSWYKQYAEKYRIRHHKLPAGEKEIPKRTPEGMLTYLKLSTVHKRKRQVFKDYNSPGDPVSVNDETLFPEFHFPSDCVPDSALPRANLTQKRAKMEFHSVLDNLPGLVNRSPAMIERFGIMPEYYKVGNKYRGNGGEGKHLTEEQGNAIVRKCVVRFMASAGFESATAGALDVLAEVISRHVCKLGRSLKILTDNYRKQFSAIDLLKMFLQASGFSIGVLSEIMKGGSRVGSHQMQQQHAHPLQSQHQNNLLHVQQRQFHHHPQMNVVHAQNLAFQQKLQQQQLQQLRRSASNTNQINSPRGSVMMMDSKTHHPHPLADVKIENTIDAQMDAQSGFGSALSQRQQHLQQMRLHQQQQHQQQMMMGSNNLVHPSSSNNSLIQAGMQQQYKTMQSVQLSQLQAQNMYGMRTAPVKVEQFHELVSGENEHNKLPPQTK</sequence>
<accession>A0A833R0R0</accession>
<name>A0A833R0R0_9POAL</name>
<comment type="caution">
    <text evidence="1">The sequence shown here is derived from an EMBL/GenBank/DDBJ whole genome shotgun (WGS) entry which is preliminary data.</text>
</comment>
<dbReference type="Gene3D" id="1.10.20.10">
    <property type="entry name" value="Histone, subunit A"/>
    <property type="match status" value="1"/>
</dbReference>
<dbReference type="AlphaFoldDB" id="A0A833R0R0"/>
<protein>
    <recommendedName>
        <fullName evidence="3">Bromodomain associated domain-containing protein</fullName>
    </recommendedName>
</protein>
<dbReference type="InterPro" id="IPR009072">
    <property type="entry name" value="Histone-fold"/>
</dbReference>
<keyword evidence="2" id="KW-1185">Reference proteome</keyword>